<dbReference type="OrthoDB" id="5575at2759"/>
<name>A0A9P0GNB6_PHACE</name>
<dbReference type="AlphaFoldDB" id="A0A9P0GNB6"/>
<organism evidence="2 3">
    <name type="scientific">Phaedon cochleariae</name>
    <name type="common">Mustard beetle</name>
    <dbReference type="NCBI Taxonomy" id="80249"/>
    <lineage>
        <taxon>Eukaryota</taxon>
        <taxon>Metazoa</taxon>
        <taxon>Ecdysozoa</taxon>
        <taxon>Arthropoda</taxon>
        <taxon>Hexapoda</taxon>
        <taxon>Insecta</taxon>
        <taxon>Pterygota</taxon>
        <taxon>Neoptera</taxon>
        <taxon>Endopterygota</taxon>
        <taxon>Coleoptera</taxon>
        <taxon>Polyphaga</taxon>
        <taxon>Cucujiformia</taxon>
        <taxon>Chrysomeloidea</taxon>
        <taxon>Chrysomelidae</taxon>
        <taxon>Chrysomelinae</taxon>
        <taxon>Chrysomelini</taxon>
        <taxon>Phaedon</taxon>
    </lineage>
</organism>
<feature type="compositionally biased region" description="Basic and acidic residues" evidence="1">
    <location>
        <begin position="16"/>
        <end position="26"/>
    </location>
</feature>
<sequence>MFLDMYMKITKPSRVQKEEIAHKEPNSTKSSRKITCRSNSKNCEEEKKNETTCNHRQYMNNNTEADQSLPNHTNLISDIDECMEKVVREAAETNDNFRFMDDNSHIINESFDDESHNTITKEKTTTKNEYSFENKYNQLIGMNSIPTNINSVVEESGDLHCNTIFDNFEYFQKSSVEGRSDLERSFRKSLSFDNIKTYPDINKSVNNVIDLETSDSCSKSEVKFANEISFFITKSYTNNTELTPGVGESTNRRDTVPIDFDQLIKIEPGLFSISQRYAPDSSEKKMFSPNNNTLEYQNNDTMEGNITTQRSNFGPRNILCSKEKRERLFADIHPAEKLESKIFREEVSRNRVDDFKKPKKKRMSHYINENSFPLTAVEEQYKKPKLCNDTNSLLDSDEAGYTKKSIKWRSPLVFSPAVKFSPRIDRLMRTTSENGIQNDFGNGTIETSISSRNSIQTGNVTLDSQRTSKPYKGGQHSSSDLKQRGTKFPLRDDDYEDISKLLTSKEFSEIFETSFLEDMKTKSEKCTPIKNSQSNNTSSATDYYTQFLNQSLGYTEEQHEKPGSQKSQPSLNWSSNENQENETPNIEKIPKNKDVSQSSFEFEDNNINYSGRSFSTFNDNHLAGILIRENSTFLGVIALTSAHGTWIRSTTPRKVSIVGS</sequence>
<feature type="compositionally biased region" description="Polar residues" evidence="1">
    <location>
        <begin position="564"/>
        <end position="584"/>
    </location>
</feature>
<accession>A0A9P0GNB6</accession>
<feature type="region of interest" description="Disordered" evidence="1">
    <location>
        <begin position="555"/>
        <end position="597"/>
    </location>
</feature>
<evidence type="ECO:0000313" key="2">
    <source>
        <dbReference type="EMBL" id="CAH1116404.1"/>
    </source>
</evidence>
<proteinExistence type="predicted"/>
<dbReference type="Proteomes" id="UP001153737">
    <property type="component" value="Chromosome 1"/>
</dbReference>
<reference evidence="2" key="1">
    <citation type="submission" date="2022-01" db="EMBL/GenBank/DDBJ databases">
        <authorList>
            <person name="King R."/>
        </authorList>
    </citation>
    <scope>NUCLEOTIDE SEQUENCE</scope>
</reference>
<feature type="region of interest" description="Disordered" evidence="1">
    <location>
        <begin position="438"/>
        <end position="490"/>
    </location>
</feature>
<evidence type="ECO:0000313" key="3">
    <source>
        <dbReference type="Proteomes" id="UP001153737"/>
    </source>
</evidence>
<keyword evidence="3" id="KW-1185">Reference proteome</keyword>
<dbReference type="EMBL" id="OU896707">
    <property type="protein sequence ID" value="CAH1116404.1"/>
    <property type="molecule type" value="Genomic_DNA"/>
</dbReference>
<evidence type="ECO:0000256" key="1">
    <source>
        <dbReference type="SAM" id="MobiDB-lite"/>
    </source>
</evidence>
<reference evidence="2" key="2">
    <citation type="submission" date="2022-10" db="EMBL/GenBank/DDBJ databases">
        <authorList>
            <consortium name="ENA_rothamsted_submissions"/>
            <consortium name="culmorum"/>
            <person name="King R."/>
        </authorList>
    </citation>
    <scope>NUCLEOTIDE SEQUENCE</scope>
</reference>
<feature type="compositionally biased region" description="Polar residues" evidence="1">
    <location>
        <begin position="438"/>
        <end position="468"/>
    </location>
</feature>
<protein>
    <submittedName>
        <fullName evidence="2">Uncharacterized protein</fullName>
    </submittedName>
</protein>
<gene>
    <name evidence="2" type="ORF">PHAECO_LOCUS27</name>
</gene>
<feature type="region of interest" description="Disordered" evidence="1">
    <location>
        <begin position="16"/>
        <end position="41"/>
    </location>
</feature>